<protein>
    <submittedName>
        <fullName evidence="1">Uncharacterized protein</fullName>
    </submittedName>
</protein>
<dbReference type="OrthoDB" id="5429780at2759"/>
<dbReference type="EMBL" id="PXOG01000266">
    <property type="protein sequence ID" value="RGP63626.1"/>
    <property type="molecule type" value="Genomic_DNA"/>
</dbReference>
<dbReference type="AlphaFoldDB" id="A0A395RU03"/>
<keyword evidence="2" id="KW-1185">Reference proteome</keyword>
<organism evidence="1 2">
    <name type="scientific">Fusarium longipes</name>
    <dbReference type="NCBI Taxonomy" id="694270"/>
    <lineage>
        <taxon>Eukaryota</taxon>
        <taxon>Fungi</taxon>
        <taxon>Dikarya</taxon>
        <taxon>Ascomycota</taxon>
        <taxon>Pezizomycotina</taxon>
        <taxon>Sordariomycetes</taxon>
        <taxon>Hypocreomycetidae</taxon>
        <taxon>Hypocreales</taxon>
        <taxon>Nectriaceae</taxon>
        <taxon>Fusarium</taxon>
    </lineage>
</organism>
<accession>A0A395RU03</accession>
<comment type="caution">
    <text evidence="1">The sequence shown here is derived from an EMBL/GenBank/DDBJ whole genome shotgun (WGS) entry which is preliminary data.</text>
</comment>
<sequence length="365" mass="41530">MGSNAFANIPDELFSQDAIEYVGFSKQKAAEIWAGWVNWPPGPPREIDPHDACWPQVTFLDYIKGHANYTNDVWHDDDAAWFNCMQQKAIAIDLQQAIMDPIFKYMRMTGICITWVRNAIDMRYRGIENIQRGVILGMAIHSCSSSRAISAQSAPGLTILFEAVDTARTTRLFDTQGQLDKIMDLSSPPPTDFSRNKSMYYFTTSFAVAKRYAAWVKRSANCESVVIIKIAIRNKVIQSMSESNIQRLYWPSDDWKEFVWRCRTKKQPSTELRKYAIAALIIGTIANNTDKNYCGFESGSQLTEDAVLKVDGPRGQQNGIQFVFSTDEEGEDLLLEAASRTIETFSFTKDDMETWIREHDNQIDS</sequence>
<reference evidence="1 2" key="1">
    <citation type="journal article" date="2018" name="PLoS Pathog.">
        <title>Evolution of structural diversity of trichothecenes, a family of toxins produced by plant pathogenic and entomopathogenic fungi.</title>
        <authorList>
            <person name="Proctor R.H."/>
            <person name="McCormick S.P."/>
            <person name="Kim H.S."/>
            <person name="Cardoza R.E."/>
            <person name="Stanley A.M."/>
            <person name="Lindo L."/>
            <person name="Kelly A."/>
            <person name="Brown D.W."/>
            <person name="Lee T."/>
            <person name="Vaughan M.M."/>
            <person name="Alexander N.J."/>
            <person name="Busman M."/>
            <person name="Gutierrez S."/>
        </authorList>
    </citation>
    <scope>NUCLEOTIDE SEQUENCE [LARGE SCALE GENOMIC DNA]</scope>
    <source>
        <strain evidence="1 2">NRRL 20695</strain>
    </source>
</reference>
<dbReference type="Proteomes" id="UP000266234">
    <property type="component" value="Unassembled WGS sequence"/>
</dbReference>
<gene>
    <name evidence="1" type="ORF">FLONG3_9839</name>
</gene>
<evidence type="ECO:0000313" key="1">
    <source>
        <dbReference type="EMBL" id="RGP63626.1"/>
    </source>
</evidence>
<dbReference type="STRING" id="694270.A0A395RU03"/>
<evidence type="ECO:0000313" key="2">
    <source>
        <dbReference type="Proteomes" id="UP000266234"/>
    </source>
</evidence>
<proteinExistence type="predicted"/>
<name>A0A395RU03_9HYPO</name>